<sequence length="716" mass="79994">MQDQQASLDALAWPLARLDEAMVKLSRAAALPAQMAHPPEPLGDWEPTGNPDALDHWMRHAAERLDIDIEPADITVADFAAAVRRASPAILSVERQAQPQFLAIVKCRAKWVAVMAPDGRIRWRSLARLRDALCHAPSDTLGHELDAVLSQAGLSQTRRQQVNRTLTQERLAQQSIGTCWLLRTPQHAHWWHHLRQAHLLHHAGVLMSAHILFDFLLILSWWVVGRHALRDQAELNWLYPWTMLLLALIPLRVVAVRAQGYLTVGLSHLLKQRLLLGALRLEPDRLRHMGAGQFIGTLIESEAVEAFFLNGGFFLMVIAVIKLIFAIGIAATVGLVYFGALMGYLMVTALVIWLYFRRCRTWTHARIQMTHTLIERMVGHRTRLVQEPRAHWHDHEDREMAGYMQVSQDMDSSAAVLIASLLRLWLVVAFLAIVPVWIAPSASVPTLAVALGATLLAYQGLGGLTTGVTYLISALISWTSITPFLHAEPPPSRPPSSWRLPSDSSMAPEDESTMPLLTARHLHFQYPGHHEPVLQQCNLDIHPHDRILLEGPSGGGKSTLVRLLTGLQQPSSGTLMWHGFDNHGFHSDTWSRRIIAAPQFHENQIFTGSVLFNLLMGRQWPPQPEDVQEARAICRELGLGPLLDRMPGGIYQMVGETGWQLSHGERSRLYMARALLQQPALVILDESFGVLDPDSLQTALACVQRRAPALMVIAHP</sequence>
<feature type="region of interest" description="Disordered" evidence="5">
    <location>
        <begin position="492"/>
        <end position="511"/>
    </location>
</feature>
<evidence type="ECO:0000256" key="4">
    <source>
        <dbReference type="ARBA" id="ARBA00023136"/>
    </source>
</evidence>
<keyword evidence="4 6" id="KW-0472">Membrane</keyword>
<gene>
    <name evidence="8" type="ORF">ETSY1_30520</name>
</gene>
<dbReference type="InterPro" id="IPR027417">
    <property type="entry name" value="P-loop_NTPase"/>
</dbReference>
<evidence type="ECO:0000256" key="2">
    <source>
        <dbReference type="ARBA" id="ARBA00022692"/>
    </source>
</evidence>
<dbReference type="HOGENOM" id="CLU_388783_0_0_7"/>
<feature type="transmembrane region" description="Helical" evidence="6">
    <location>
        <begin position="414"/>
        <end position="438"/>
    </location>
</feature>
<dbReference type="Proteomes" id="UP000019141">
    <property type="component" value="Unassembled WGS sequence"/>
</dbReference>
<evidence type="ECO:0000256" key="1">
    <source>
        <dbReference type="ARBA" id="ARBA00004651"/>
    </source>
</evidence>
<dbReference type="InterPro" id="IPR039421">
    <property type="entry name" value="Type_1_exporter"/>
</dbReference>
<dbReference type="GO" id="GO:0005886">
    <property type="term" value="C:plasma membrane"/>
    <property type="evidence" value="ECO:0007669"/>
    <property type="project" value="UniProtKB-SubCell"/>
</dbReference>
<dbReference type="EMBL" id="AZHW01000914">
    <property type="protein sequence ID" value="ETW95459.1"/>
    <property type="molecule type" value="Genomic_DNA"/>
</dbReference>
<dbReference type="GO" id="GO:0034040">
    <property type="term" value="F:ATPase-coupled lipid transmembrane transporter activity"/>
    <property type="evidence" value="ECO:0007669"/>
    <property type="project" value="TreeGrafter"/>
</dbReference>
<dbReference type="PROSITE" id="PS50893">
    <property type="entry name" value="ABC_TRANSPORTER_2"/>
    <property type="match status" value="1"/>
</dbReference>
<dbReference type="PANTHER" id="PTHR24221">
    <property type="entry name" value="ATP-BINDING CASSETTE SUB-FAMILY B"/>
    <property type="match status" value="1"/>
</dbReference>
<evidence type="ECO:0000313" key="8">
    <source>
        <dbReference type="EMBL" id="ETW95459.1"/>
    </source>
</evidence>
<feature type="compositionally biased region" description="Low complexity" evidence="5">
    <location>
        <begin position="495"/>
        <end position="505"/>
    </location>
</feature>
<evidence type="ECO:0000256" key="3">
    <source>
        <dbReference type="ARBA" id="ARBA00022989"/>
    </source>
</evidence>
<feature type="transmembrane region" description="Helical" evidence="6">
    <location>
        <begin position="335"/>
        <end position="356"/>
    </location>
</feature>
<accession>W4LC20</accession>
<keyword evidence="9" id="KW-1185">Reference proteome</keyword>
<organism evidence="8 9">
    <name type="scientific">Entotheonella factor</name>
    <dbReference type="NCBI Taxonomy" id="1429438"/>
    <lineage>
        <taxon>Bacteria</taxon>
        <taxon>Pseudomonadati</taxon>
        <taxon>Nitrospinota/Tectimicrobiota group</taxon>
        <taxon>Candidatus Tectimicrobiota</taxon>
        <taxon>Candidatus Entotheonellia</taxon>
        <taxon>Candidatus Entotheonellales</taxon>
        <taxon>Candidatus Entotheonellaceae</taxon>
        <taxon>Candidatus Entotheonella</taxon>
    </lineage>
</organism>
<keyword evidence="2 6" id="KW-0812">Transmembrane</keyword>
<dbReference type="InterPro" id="IPR036640">
    <property type="entry name" value="ABC1_TM_sf"/>
</dbReference>
<evidence type="ECO:0000256" key="6">
    <source>
        <dbReference type="SAM" id="Phobius"/>
    </source>
</evidence>
<feature type="domain" description="ABC transporter" evidence="7">
    <location>
        <begin position="517"/>
        <end position="715"/>
    </location>
</feature>
<dbReference type="AlphaFoldDB" id="W4LC20"/>
<dbReference type="InterPro" id="IPR003439">
    <property type="entry name" value="ABC_transporter-like_ATP-bd"/>
</dbReference>
<dbReference type="Pfam" id="PF00005">
    <property type="entry name" value="ABC_tran"/>
    <property type="match status" value="1"/>
</dbReference>
<evidence type="ECO:0000259" key="7">
    <source>
        <dbReference type="PROSITE" id="PS50893"/>
    </source>
</evidence>
<protein>
    <recommendedName>
        <fullName evidence="7">ABC transporter domain-containing protein</fullName>
    </recommendedName>
</protein>
<evidence type="ECO:0000313" key="9">
    <source>
        <dbReference type="Proteomes" id="UP000019141"/>
    </source>
</evidence>
<evidence type="ECO:0000256" key="5">
    <source>
        <dbReference type="SAM" id="MobiDB-lite"/>
    </source>
</evidence>
<dbReference type="Gene3D" id="1.20.1560.10">
    <property type="entry name" value="ABC transporter type 1, transmembrane domain"/>
    <property type="match status" value="1"/>
</dbReference>
<comment type="subcellular location">
    <subcellularLocation>
        <location evidence="1">Cell membrane</location>
        <topology evidence="1">Multi-pass membrane protein</topology>
    </subcellularLocation>
</comment>
<dbReference type="SUPFAM" id="SSF90123">
    <property type="entry name" value="ABC transporter transmembrane region"/>
    <property type="match status" value="1"/>
</dbReference>
<keyword evidence="3 6" id="KW-1133">Transmembrane helix</keyword>
<proteinExistence type="predicted"/>
<dbReference type="GO" id="GO:0005524">
    <property type="term" value="F:ATP binding"/>
    <property type="evidence" value="ECO:0007669"/>
    <property type="project" value="InterPro"/>
</dbReference>
<feature type="transmembrane region" description="Helical" evidence="6">
    <location>
        <begin position="236"/>
        <end position="255"/>
    </location>
</feature>
<reference evidence="8 9" key="1">
    <citation type="journal article" date="2014" name="Nature">
        <title>An environmental bacterial taxon with a large and distinct metabolic repertoire.</title>
        <authorList>
            <person name="Wilson M.C."/>
            <person name="Mori T."/>
            <person name="Ruckert C."/>
            <person name="Uria A.R."/>
            <person name="Helf M.J."/>
            <person name="Takada K."/>
            <person name="Gernert C."/>
            <person name="Steffens U.A."/>
            <person name="Heycke N."/>
            <person name="Schmitt S."/>
            <person name="Rinke C."/>
            <person name="Helfrich E.J."/>
            <person name="Brachmann A.O."/>
            <person name="Gurgui C."/>
            <person name="Wakimoto T."/>
            <person name="Kracht M."/>
            <person name="Crusemann M."/>
            <person name="Hentschel U."/>
            <person name="Abe I."/>
            <person name="Matsunaga S."/>
            <person name="Kalinowski J."/>
            <person name="Takeyama H."/>
            <person name="Piel J."/>
        </authorList>
    </citation>
    <scope>NUCLEOTIDE SEQUENCE [LARGE SCALE GENOMIC DNA]</scope>
    <source>
        <strain evidence="9">TSY1</strain>
    </source>
</reference>
<dbReference type="SUPFAM" id="SSF52540">
    <property type="entry name" value="P-loop containing nucleoside triphosphate hydrolases"/>
    <property type="match status" value="1"/>
</dbReference>
<dbReference type="Gene3D" id="3.40.50.300">
    <property type="entry name" value="P-loop containing nucleotide triphosphate hydrolases"/>
    <property type="match status" value="1"/>
</dbReference>
<comment type="caution">
    <text evidence="8">The sequence shown here is derived from an EMBL/GenBank/DDBJ whole genome shotgun (WGS) entry which is preliminary data.</text>
</comment>
<feature type="transmembrane region" description="Helical" evidence="6">
    <location>
        <begin position="203"/>
        <end position="224"/>
    </location>
</feature>
<dbReference type="PANTHER" id="PTHR24221:SF654">
    <property type="entry name" value="ATP-BINDING CASSETTE SUB-FAMILY B MEMBER 6"/>
    <property type="match status" value="1"/>
</dbReference>
<feature type="transmembrane region" description="Helical" evidence="6">
    <location>
        <begin position="307"/>
        <end position="329"/>
    </location>
</feature>
<dbReference type="GO" id="GO:0016887">
    <property type="term" value="F:ATP hydrolysis activity"/>
    <property type="evidence" value="ECO:0007669"/>
    <property type="project" value="InterPro"/>
</dbReference>
<name>W4LC20_ENTF1</name>